<dbReference type="PANTHER" id="PTHR43547">
    <property type="entry name" value="TWO-COMPONENT HISTIDINE KINASE"/>
    <property type="match status" value="1"/>
</dbReference>
<dbReference type="Gene3D" id="2.60.40.10">
    <property type="entry name" value="Immunoglobulins"/>
    <property type="match status" value="1"/>
</dbReference>
<accession>A0ABU3GR69</accession>
<dbReference type="SMART" id="SM00342">
    <property type="entry name" value="HTH_ARAC"/>
    <property type="match status" value="1"/>
</dbReference>
<dbReference type="PROSITE" id="PS50110">
    <property type="entry name" value="RESPONSE_REGULATORY"/>
    <property type="match status" value="1"/>
</dbReference>
<dbReference type="SUPFAM" id="SSF46689">
    <property type="entry name" value="Homeodomain-like"/>
    <property type="match status" value="1"/>
</dbReference>
<evidence type="ECO:0000259" key="11">
    <source>
        <dbReference type="PROSITE" id="PS50110"/>
    </source>
</evidence>
<evidence type="ECO:0000256" key="3">
    <source>
        <dbReference type="ARBA" id="ARBA00022553"/>
    </source>
</evidence>
<dbReference type="SUPFAM" id="SSF101898">
    <property type="entry name" value="NHL repeat"/>
    <property type="match status" value="1"/>
</dbReference>
<evidence type="ECO:0000256" key="7">
    <source>
        <dbReference type="PROSITE-ProRule" id="PRU00169"/>
    </source>
</evidence>
<evidence type="ECO:0000256" key="2">
    <source>
        <dbReference type="ARBA" id="ARBA00012438"/>
    </source>
</evidence>
<dbReference type="InterPro" id="IPR036097">
    <property type="entry name" value="HisK_dim/P_sf"/>
</dbReference>
<dbReference type="InterPro" id="IPR003661">
    <property type="entry name" value="HisK_dim/P_dom"/>
</dbReference>
<dbReference type="CDD" id="cd17574">
    <property type="entry name" value="REC_OmpR"/>
    <property type="match status" value="1"/>
</dbReference>
<dbReference type="PROSITE" id="PS00041">
    <property type="entry name" value="HTH_ARAC_FAMILY_1"/>
    <property type="match status" value="1"/>
</dbReference>
<dbReference type="SMART" id="SM00387">
    <property type="entry name" value="HATPase_c"/>
    <property type="match status" value="1"/>
</dbReference>
<protein>
    <recommendedName>
        <fullName evidence="2">histidine kinase</fullName>
        <ecNumber evidence="2">2.7.13.3</ecNumber>
    </recommendedName>
</protein>
<comment type="caution">
    <text evidence="12">The sequence shown here is derived from an EMBL/GenBank/DDBJ whole genome shotgun (WGS) entry which is preliminary data.</text>
</comment>
<keyword evidence="4" id="KW-0805">Transcription regulation</keyword>
<dbReference type="GO" id="GO:0016829">
    <property type="term" value="F:lyase activity"/>
    <property type="evidence" value="ECO:0007669"/>
    <property type="project" value="UniProtKB-KW"/>
</dbReference>
<keyword evidence="12" id="KW-0418">Kinase</keyword>
<dbReference type="PROSITE" id="PS50109">
    <property type="entry name" value="HIS_KIN"/>
    <property type="match status" value="1"/>
</dbReference>
<dbReference type="InterPro" id="IPR005467">
    <property type="entry name" value="His_kinase_dom"/>
</dbReference>
<dbReference type="SUPFAM" id="SSF63829">
    <property type="entry name" value="Calcium-dependent phosphotriesterase"/>
    <property type="match status" value="1"/>
</dbReference>
<evidence type="ECO:0000256" key="8">
    <source>
        <dbReference type="SAM" id="SignalP"/>
    </source>
</evidence>
<keyword evidence="5" id="KW-0238">DNA-binding</keyword>
<dbReference type="InterPro" id="IPR036890">
    <property type="entry name" value="HATPase_C_sf"/>
</dbReference>
<dbReference type="InterPro" id="IPR013783">
    <property type="entry name" value="Ig-like_fold"/>
</dbReference>
<comment type="catalytic activity">
    <reaction evidence="1">
        <text>ATP + protein L-histidine = ADP + protein N-phospho-L-histidine.</text>
        <dbReference type="EC" id="2.7.13.3"/>
    </reaction>
</comment>
<feature type="domain" description="HTH araC/xylS-type" evidence="9">
    <location>
        <begin position="1362"/>
        <end position="1461"/>
    </location>
</feature>
<dbReference type="Proteomes" id="UP001258315">
    <property type="component" value="Unassembled WGS sequence"/>
</dbReference>
<gene>
    <name evidence="12" type="ORF">QE417_001202</name>
</gene>
<dbReference type="PRINTS" id="PR00344">
    <property type="entry name" value="BCTRLSENSOR"/>
</dbReference>
<keyword evidence="3 7" id="KW-0597">Phosphoprotein</keyword>
<evidence type="ECO:0000259" key="9">
    <source>
        <dbReference type="PROSITE" id="PS01124"/>
    </source>
</evidence>
<organism evidence="12 13">
    <name type="scientific">Mucilaginibacter terrae</name>
    <dbReference type="NCBI Taxonomy" id="1955052"/>
    <lineage>
        <taxon>Bacteria</taxon>
        <taxon>Pseudomonadati</taxon>
        <taxon>Bacteroidota</taxon>
        <taxon>Sphingobacteriia</taxon>
        <taxon>Sphingobacteriales</taxon>
        <taxon>Sphingobacteriaceae</taxon>
        <taxon>Mucilaginibacter</taxon>
    </lineage>
</organism>
<dbReference type="SMART" id="SM00448">
    <property type="entry name" value="REC"/>
    <property type="match status" value="1"/>
</dbReference>
<sequence length="1467" mass="165409">MIKRSKTYNICYCLFAGIILAFTSVYAQPKYNLKHYTTTDGLSHDRISCIAKDREGFMWFGTWDGLNRFDGYNFVSYKGRAGDSSNLENNKIRLINEDKQGYLWVKTFDNKIYRFDKKTEGFLAIQGKEAPQFIKNVLVDRIVPISNGDVWLLSQKQGALCAYAQTSGRGVPVIKAYTDKGKFRIANNQIKFLLEDYLNNIWIGTQAGINCLRKTASGDYESVDFKNTRSVLNASYSFTCIKQYGNLLYIGTQQGVVFVYDPARQSVKTLNIVPGTTINALVVDKQKIYLTTKGKGLVEYDQSAQQVKHYLQEFASLKRLSQDSHGLLWIEPSNGVIKFDPVKQTHKLFTQKKDAEALTIHTTFQIFEDAYGVLWACMAGGGFGYYDRTADQLNYFHNEPGTPVQQFSNVITAMYPDPTGVLWFSGYDRGINKVVLHPDVFKHEVIDNSASAKTVNEVRALCQDHAGRLWVGTKAGQVILYKNGIKLGNPFVNLQPQELGKVYSIYEAKNHTIWLGTKGNGLIEATPIPGDPQHYKAVKHVADAANPNSINSNMVYTIMEDLRGRIWIGTFAGGLNLLVRQGNTTIFKNQHNSFKNYASARANGVRHLQEDAKGNIWMATTNGLVIFNPDEGIDQFKFHRYTKVRGDETSLGGNDVQYILRDKSNVMWLGIFGGGLQKAITNFDLTQKIHFKVYTMANGLPNDIILSMVNDNQNRLWIATENGLSEFNPATEAFKNYNTDDGLPPAQFSESAFVKTADGNLVLGCTKGFVSFNPVRISSRKQYANIAFTNFQVSNKTITPGGADSILQYAIDQTPQITLKHNQNLFNIDYTALNYKIGHKVWYAYKLEGFDKQWNHVKNTRQATYTNVPPGTYTFTVRTTSNYLFKNNPSKSITITILPPWWKTWWAYLIYVILVIAALEVARRIIFTMIRLKHRVAVERKIAEMKVDFFTNISHELRTPLTLIVNPLKQISQNEELSVKGREHINLANKNADRMVRFINQLLDFRKLQSGKTRLKIAETDIIALVKNTTSYFTEVAIENHINFSFKANVESIYASVDEEKIDIVIYNLLANAFKYTSANKSIMVSVCARDSDIEIKVIDEGIGVPEDKLKEIFELYYTSSNKKVTKGTGIGLAFSKELIDAHHGDITAANNAIGGMTFTVQLKAGKNHYLNDEVDFVAPLQTEVARVEQVNEIENIRPELTVIDYNAEKPLVLIVEDNSELRKFLGEQLSVYYRVEMAADGAIGVQKAIELVPELIISDVMMPNMDGIAMLDALKQHMNTSHIPVVLLTAKSSVENQMEGMRYGADFYVTKPFNTEYVLVLVESLIKQRKQLFNNLLGSKNLVQLSPGEILITSKDEQLLKQVMETVETGMTDPDFNIDDVASGIGLGRTTFYKKLKSLTGLAPVEFVKEMRLKRGKQLIDSGEYNISEISYMVGFSSSGYFSTCFKEKYGQSPSQYLKSLKEIHS</sequence>
<dbReference type="EC" id="2.7.13.3" evidence="2"/>
<dbReference type="InterPro" id="IPR001789">
    <property type="entry name" value="Sig_transdc_resp-reg_receiver"/>
</dbReference>
<evidence type="ECO:0000256" key="1">
    <source>
        <dbReference type="ARBA" id="ARBA00000085"/>
    </source>
</evidence>
<dbReference type="PANTHER" id="PTHR43547:SF2">
    <property type="entry name" value="HYBRID SIGNAL TRANSDUCTION HISTIDINE KINASE C"/>
    <property type="match status" value="1"/>
</dbReference>
<feature type="domain" description="Histidine kinase" evidence="10">
    <location>
        <begin position="952"/>
        <end position="1167"/>
    </location>
</feature>
<dbReference type="InterPro" id="IPR011110">
    <property type="entry name" value="Reg_prop"/>
</dbReference>
<evidence type="ECO:0000256" key="6">
    <source>
        <dbReference type="ARBA" id="ARBA00023163"/>
    </source>
</evidence>
<dbReference type="SUPFAM" id="SSF50998">
    <property type="entry name" value="Quinoprotein alcohol dehydrogenase-like"/>
    <property type="match status" value="1"/>
</dbReference>
<dbReference type="Pfam" id="PF12833">
    <property type="entry name" value="HTH_18"/>
    <property type="match status" value="1"/>
</dbReference>
<feature type="domain" description="Response regulatory" evidence="11">
    <location>
        <begin position="1212"/>
        <end position="1327"/>
    </location>
</feature>
<dbReference type="InterPro" id="IPR015943">
    <property type="entry name" value="WD40/YVTN_repeat-like_dom_sf"/>
</dbReference>
<dbReference type="Pfam" id="PF02518">
    <property type="entry name" value="HATPase_c"/>
    <property type="match status" value="1"/>
</dbReference>
<dbReference type="Gene3D" id="1.10.287.130">
    <property type="match status" value="1"/>
</dbReference>
<keyword evidence="8" id="KW-0732">Signal</keyword>
<dbReference type="SMART" id="SM00388">
    <property type="entry name" value="HisKA"/>
    <property type="match status" value="1"/>
</dbReference>
<keyword evidence="12" id="KW-0456">Lyase</keyword>
<dbReference type="GO" id="GO:0016301">
    <property type="term" value="F:kinase activity"/>
    <property type="evidence" value="ECO:0007669"/>
    <property type="project" value="UniProtKB-KW"/>
</dbReference>
<dbReference type="InterPro" id="IPR003594">
    <property type="entry name" value="HATPase_dom"/>
</dbReference>
<dbReference type="InterPro" id="IPR018060">
    <property type="entry name" value="HTH_AraC"/>
</dbReference>
<dbReference type="SUPFAM" id="SSF52172">
    <property type="entry name" value="CheY-like"/>
    <property type="match status" value="1"/>
</dbReference>
<dbReference type="InterPro" id="IPR011047">
    <property type="entry name" value="Quinoprotein_ADH-like_sf"/>
</dbReference>
<dbReference type="InterPro" id="IPR004358">
    <property type="entry name" value="Sig_transdc_His_kin-like_C"/>
</dbReference>
<evidence type="ECO:0000313" key="12">
    <source>
        <dbReference type="EMBL" id="MDT3402130.1"/>
    </source>
</evidence>
<dbReference type="Pfam" id="PF00512">
    <property type="entry name" value="HisKA"/>
    <property type="match status" value="1"/>
</dbReference>
<dbReference type="Gene3D" id="3.40.50.2300">
    <property type="match status" value="1"/>
</dbReference>
<dbReference type="InterPro" id="IPR018062">
    <property type="entry name" value="HTH_AraC-typ_CS"/>
</dbReference>
<dbReference type="InterPro" id="IPR009057">
    <property type="entry name" value="Homeodomain-like_sf"/>
</dbReference>
<reference evidence="13" key="1">
    <citation type="submission" date="2023-07" db="EMBL/GenBank/DDBJ databases">
        <title>Functional and genomic diversity of the sorghum phyllosphere microbiome.</title>
        <authorList>
            <person name="Shade A."/>
        </authorList>
    </citation>
    <scope>NUCLEOTIDE SEQUENCE [LARGE SCALE GENOMIC DNA]</scope>
    <source>
        <strain evidence="13">SORGH_AS_0422</strain>
    </source>
</reference>
<feature type="chain" id="PRO_5046904712" description="histidine kinase" evidence="8">
    <location>
        <begin position="28"/>
        <end position="1467"/>
    </location>
</feature>
<dbReference type="SUPFAM" id="SSF47384">
    <property type="entry name" value="Homodimeric domain of signal transducing histidine kinase"/>
    <property type="match status" value="1"/>
</dbReference>
<dbReference type="EMBL" id="JAVLVU010000001">
    <property type="protein sequence ID" value="MDT3402130.1"/>
    <property type="molecule type" value="Genomic_DNA"/>
</dbReference>
<feature type="signal peptide" evidence="8">
    <location>
        <begin position="1"/>
        <end position="27"/>
    </location>
</feature>
<dbReference type="Pfam" id="PF00072">
    <property type="entry name" value="Response_reg"/>
    <property type="match status" value="1"/>
</dbReference>
<dbReference type="Pfam" id="PF07494">
    <property type="entry name" value="Reg_prop"/>
    <property type="match status" value="3"/>
</dbReference>
<keyword evidence="6" id="KW-0804">Transcription</keyword>
<dbReference type="CDD" id="cd00082">
    <property type="entry name" value="HisKA"/>
    <property type="match status" value="1"/>
</dbReference>
<keyword evidence="13" id="KW-1185">Reference proteome</keyword>
<dbReference type="InterPro" id="IPR011006">
    <property type="entry name" value="CheY-like_superfamily"/>
</dbReference>
<dbReference type="Pfam" id="PF07495">
    <property type="entry name" value="Y_Y_Y"/>
    <property type="match status" value="1"/>
</dbReference>
<dbReference type="InterPro" id="IPR011123">
    <property type="entry name" value="Y_Y_Y"/>
</dbReference>
<dbReference type="Gene3D" id="2.130.10.10">
    <property type="entry name" value="YVTN repeat-like/Quinoprotein amine dehydrogenase"/>
    <property type="match status" value="4"/>
</dbReference>
<dbReference type="PROSITE" id="PS01124">
    <property type="entry name" value="HTH_ARAC_FAMILY_2"/>
    <property type="match status" value="1"/>
</dbReference>
<evidence type="ECO:0000256" key="5">
    <source>
        <dbReference type="ARBA" id="ARBA00023125"/>
    </source>
</evidence>
<evidence type="ECO:0000259" key="10">
    <source>
        <dbReference type="PROSITE" id="PS50109"/>
    </source>
</evidence>
<keyword evidence="12" id="KW-0808">Transferase</keyword>
<dbReference type="Gene3D" id="1.10.10.60">
    <property type="entry name" value="Homeodomain-like"/>
    <property type="match status" value="1"/>
</dbReference>
<evidence type="ECO:0000256" key="4">
    <source>
        <dbReference type="ARBA" id="ARBA00023015"/>
    </source>
</evidence>
<feature type="modified residue" description="4-aspartylphosphate" evidence="7">
    <location>
        <position position="1260"/>
    </location>
</feature>
<evidence type="ECO:0000313" key="13">
    <source>
        <dbReference type="Proteomes" id="UP001258315"/>
    </source>
</evidence>
<dbReference type="RefSeq" id="WP_311948310.1">
    <property type="nucleotide sequence ID" value="NZ_JAVLVU010000001.1"/>
</dbReference>
<dbReference type="Gene3D" id="3.30.565.10">
    <property type="entry name" value="Histidine kinase-like ATPase, C-terminal domain"/>
    <property type="match status" value="1"/>
</dbReference>
<proteinExistence type="predicted"/>
<name>A0ABU3GR69_9SPHI</name>
<dbReference type="SUPFAM" id="SSF55874">
    <property type="entry name" value="ATPase domain of HSP90 chaperone/DNA topoisomerase II/histidine kinase"/>
    <property type="match status" value="1"/>
</dbReference>